<reference evidence="2" key="1">
    <citation type="journal article" date="2017" name="Nat. Microbiol.">
        <title>Global analysis of biosynthetic gene clusters reveals vast potential of secondary metabolite production in Penicillium species.</title>
        <authorList>
            <person name="Nielsen J.C."/>
            <person name="Grijseels S."/>
            <person name="Prigent S."/>
            <person name="Ji B."/>
            <person name="Dainat J."/>
            <person name="Nielsen K.F."/>
            <person name="Frisvad J.C."/>
            <person name="Workman M."/>
            <person name="Nielsen J."/>
        </authorList>
    </citation>
    <scope>NUCLEOTIDE SEQUENCE [LARGE SCALE GENOMIC DNA]</scope>
    <source>
        <strain evidence="2">IBT 14082</strain>
    </source>
</reference>
<organism evidence="1 2">
    <name type="scientific">Penicillium flavigenum</name>
    <dbReference type="NCBI Taxonomy" id="254877"/>
    <lineage>
        <taxon>Eukaryota</taxon>
        <taxon>Fungi</taxon>
        <taxon>Dikarya</taxon>
        <taxon>Ascomycota</taxon>
        <taxon>Pezizomycotina</taxon>
        <taxon>Eurotiomycetes</taxon>
        <taxon>Eurotiomycetidae</taxon>
        <taxon>Eurotiales</taxon>
        <taxon>Aspergillaceae</taxon>
        <taxon>Penicillium</taxon>
    </lineage>
</organism>
<keyword evidence="2" id="KW-1185">Reference proteome</keyword>
<protein>
    <submittedName>
        <fullName evidence="1">Uncharacterized protein</fullName>
    </submittedName>
</protein>
<dbReference type="Proteomes" id="UP000191342">
    <property type="component" value="Unassembled WGS sequence"/>
</dbReference>
<name>A0A1V6U1Z0_9EURO</name>
<comment type="caution">
    <text evidence="1">The sequence shown here is derived from an EMBL/GenBank/DDBJ whole genome shotgun (WGS) entry which is preliminary data.</text>
</comment>
<dbReference type="OrthoDB" id="3800389at2759"/>
<evidence type="ECO:0000313" key="1">
    <source>
        <dbReference type="EMBL" id="OQE32578.1"/>
    </source>
</evidence>
<dbReference type="EMBL" id="MLQL01000001">
    <property type="protein sequence ID" value="OQE32578.1"/>
    <property type="molecule type" value="Genomic_DNA"/>
</dbReference>
<accession>A0A1V6U1Z0</accession>
<proteinExistence type="predicted"/>
<dbReference type="STRING" id="254877.A0A1V6U1Z0"/>
<sequence length="206" mass="23294">MDLQLTSVNEQTAELLKTTDHVLIQLREAKRLRQQNEAGLNPGERTWIDSTINDTSNAARGLALIIEPTRIERETGNGRLGLGRQIRWKYRDKQRAQDKRDRLLICYQSLMMVLGHLQRITVPQTITGPGPEPVHELGAKVPSQYLSDLSHPHRSGSIISEVTDETKSSMSPASPNYELLDMLTWRRSKGVQGQSRKEKKFGTDVV</sequence>
<dbReference type="AlphaFoldDB" id="A0A1V6U1Z0"/>
<gene>
    <name evidence="1" type="ORF">PENFLA_c001G01363</name>
</gene>
<evidence type="ECO:0000313" key="2">
    <source>
        <dbReference type="Proteomes" id="UP000191342"/>
    </source>
</evidence>